<dbReference type="FunFam" id="1.20.1090.10:FF:000001">
    <property type="entry name" value="Aldehyde-alcohol dehydrogenase"/>
    <property type="match status" value="1"/>
</dbReference>
<dbReference type="EMBL" id="MJIL01000085">
    <property type="protein sequence ID" value="OLQ74105.1"/>
    <property type="molecule type" value="Genomic_DNA"/>
</dbReference>
<dbReference type="CDD" id="cd14861">
    <property type="entry name" value="Fe-ADH-like"/>
    <property type="match status" value="1"/>
</dbReference>
<dbReference type="PANTHER" id="PTHR11496">
    <property type="entry name" value="ALCOHOL DEHYDROGENASE"/>
    <property type="match status" value="1"/>
</dbReference>
<dbReference type="GO" id="GO:0004022">
    <property type="term" value="F:alcohol dehydrogenase (NAD+) activity"/>
    <property type="evidence" value="ECO:0007669"/>
    <property type="project" value="TreeGrafter"/>
</dbReference>
<evidence type="ECO:0000256" key="3">
    <source>
        <dbReference type="ARBA" id="ARBA00023002"/>
    </source>
</evidence>
<dbReference type="Gene3D" id="1.20.1090.10">
    <property type="entry name" value="Dehydroquinate synthase-like - alpha domain"/>
    <property type="match status" value="1"/>
</dbReference>
<comment type="cofactor">
    <cofactor evidence="1">
        <name>Fe cation</name>
        <dbReference type="ChEBI" id="CHEBI:24875"/>
    </cofactor>
</comment>
<dbReference type="PROSITE" id="PS00913">
    <property type="entry name" value="ADH_IRON_1"/>
    <property type="match status" value="1"/>
</dbReference>
<reference evidence="7 8" key="1">
    <citation type="submission" date="2016-09" db="EMBL/GenBank/DDBJ databases">
        <title>Photobacterium proteolyticum sp. nov. a protease producing bacterium isolated from ocean sediments of Laizhou Bay.</title>
        <authorList>
            <person name="Li Y."/>
        </authorList>
    </citation>
    <scope>NUCLEOTIDE SEQUENCE [LARGE SCALE GENOMIC DNA]</scope>
    <source>
        <strain evidence="7 8">13-12</strain>
    </source>
</reference>
<feature type="domain" description="Alcohol dehydrogenase iron-type/glycerol dehydrogenase GldA" evidence="5">
    <location>
        <begin position="9"/>
        <end position="182"/>
    </location>
</feature>
<dbReference type="AlphaFoldDB" id="A0A1Q9GI66"/>
<evidence type="ECO:0000256" key="4">
    <source>
        <dbReference type="ARBA" id="ARBA00023027"/>
    </source>
</evidence>
<evidence type="ECO:0000313" key="7">
    <source>
        <dbReference type="EMBL" id="OLQ74105.1"/>
    </source>
</evidence>
<keyword evidence="8" id="KW-1185">Reference proteome</keyword>
<sequence length="387" mass="41662">MLKTHWHYPTAITVGEHCSDQLAQYCKDADIHKPLMVTDPVLADSKMVRNALAQCRLADLEIQIFHGVQGNPTGQNVEAGIHHYLEGKHDGIIAFGGGSSIDAAKAIALAANQSLPLWEFEDKGDNWQKADAKVIAPVIAIPTTAGTGSEVGRAAVITDENQQLKKIIFHPKMMPAHVLLDPSLSTALPQPLTAATGMDALSHNLEAFCSPSYHPMADAISLEAMRMIMHYLPVAYLDGNNVQARTQMLVASTMGATAFQKGLGAMHAIAHSLGAVYNQHHGLLNAVLMPYVLTANRPRINEKMARLSRYLALPKSDFDGVMAWVLSLREELAIPHTLVEIGIDNQQAQRIGEMAAADAAAAGNPVSFDAAQYADIFCHAVSGNLTD</sequence>
<dbReference type="Proteomes" id="UP000186905">
    <property type="component" value="Unassembled WGS sequence"/>
</dbReference>
<evidence type="ECO:0000256" key="1">
    <source>
        <dbReference type="ARBA" id="ARBA00001962"/>
    </source>
</evidence>
<feature type="domain" description="Fe-containing alcohol dehydrogenase-like C-terminal" evidence="6">
    <location>
        <begin position="193"/>
        <end position="379"/>
    </location>
</feature>
<comment type="similarity">
    <text evidence="2">Belongs to the iron-containing alcohol dehydrogenase family.</text>
</comment>
<comment type="caution">
    <text evidence="7">The sequence shown here is derived from an EMBL/GenBank/DDBJ whole genome shotgun (WGS) entry which is preliminary data.</text>
</comment>
<dbReference type="InterPro" id="IPR039697">
    <property type="entry name" value="Alcohol_dehydrogenase_Fe"/>
</dbReference>
<dbReference type="InterPro" id="IPR056798">
    <property type="entry name" value="ADH_Fe_C"/>
</dbReference>
<gene>
    <name evidence="7" type="ORF">BIT28_19690</name>
</gene>
<keyword evidence="4" id="KW-0520">NAD</keyword>
<proteinExistence type="inferred from homology"/>
<accession>A0A1Q9GI66</accession>
<dbReference type="InterPro" id="IPR001670">
    <property type="entry name" value="ADH_Fe/GldA"/>
</dbReference>
<name>A0A1Q9GI66_9GAMM</name>
<dbReference type="OrthoDB" id="9815791at2"/>
<dbReference type="RefSeq" id="WP_075766064.1">
    <property type="nucleotide sequence ID" value="NZ_MJIL01000085.1"/>
</dbReference>
<dbReference type="Pfam" id="PF25137">
    <property type="entry name" value="ADH_Fe_C"/>
    <property type="match status" value="1"/>
</dbReference>
<evidence type="ECO:0000313" key="8">
    <source>
        <dbReference type="Proteomes" id="UP000186905"/>
    </source>
</evidence>
<dbReference type="PANTHER" id="PTHR11496:SF102">
    <property type="entry name" value="ALCOHOL DEHYDROGENASE 4"/>
    <property type="match status" value="1"/>
</dbReference>
<dbReference type="Pfam" id="PF00465">
    <property type="entry name" value="Fe-ADH"/>
    <property type="match status" value="1"/>
</dbReference>
<dbReference type="FunFam" id="3.40.50.1970:FF:000003">
    <property type="entry name" value="Alcohol dehydrogenase, iron-containing"/>
    <property type="match status" value="1"/>
</dbReference>
<keyword evidence="3" id="KW-0560">Oxidoreductase</keyword>
<dbReference type="STRING" id="1903952.BIT28_19690"/>
<evidence type="ECO:0000259" key="6">
    <source>
        <dbReference type="Pfam" id="PF25137"/>
    </source>
</evidence>
<evidence type="ECO:0000259" key="5">
    <source>
        <dbReference type="Pfam" id="PF00465"/>
    </source>
</evidence>
<organism evidence="7 8">
    <name type="scientific">Photobacterium proteolyticum</name>
    <dbReference type="NCBI Taxonomy" id="1903952"/>
    <lineage>
        <taxon>Bacteria</taxon>
        <taxon>Pseudomonadati</taxon>
        <taxon>Pseudomonadota</taxon>
        <taxon>Gammaproteobacteria</taxon>
        <taxon>Vibrionales</taxon>
        <taxon>Vibrionaceae</taxon>
        <taxon>Photobacterium</taxon>
    </lineage>
</organism>
<evidence type="ECO:0000256" key="2">
    <source>
        <dbReference type="ARBA" id="ARBA00007358"/>
    </source>
</evidence>
<dbReference type="GO" id="GO:0046872">
    <property type="term" value="F:metal ion binding"/>
    <property type="evidence" value="ECO:0007669"/>
    <property type="project" value="InterPro"/>
</dbReference>
<dbReference type="SUPFAM" id="SSF56796">
    <property type="entry name" value="Dehydroquinate synthase-like"/>
    <property type="match status" value="1"/>
</dbReference>
<protein>
    <submittedName>
        <fullName evidence="7">Alcohol dehydrogenase</fullName>
    </submittedName>
</protein>
<dbReference type="InterPro" id="IPR018211">
    <property type="entry name" value="ADH_Fe_CS"/>
</dbReference>
<dbReference type="Gene3D" id="3.40.50.1970">
    <property type="match status" value="1"/>
</dbReference>